<evidence type="ECO:0000256" key="1">
    <source>
        <dbReference type="ARBA" id="ARBA00005662"/>
    </source>
</evidence>
<dbReference type="InterPro" id="IPR052169">
    <property type="entry name" value="CW_Biosynth-Accessory"/>
</dbReference>
<proteinExistence type="inferred from homology"/>
<dbReference type="InterPro" id="IPR019079">
    <property type="entry name" value="Capsule_synth_CapA"/>
</dbReference>
<evidence type="ECO:0000313" key="3">
    <source>
        <dbReference type="EMBL" id="TFF33549.1"/>
    </source>
</evidence>
<dbReference type="EMBL" id="SOZE01000043">
    <property type="protein sequence ID" value="TFF33549.1"/>
    <property type="molecule type" value="Genomic_DNA"/>
</dbReference>
<dbReference type="CDD" id="cd07381">
    <property type="entry name" value="MPP_CapA"/>
    <property type="match status" value="1"/>
</dbReference>
<dbReference type="AlphaFoldDB" id="A0A4Y8S3K2"/>
<gene>
    <name evidence="3" type="ORF">E2R66_25590</name>
</gene>
<accession>A0A4Y8S3K2</accession>
<dbReference type="PANTHER" id="PTHR33393:SF11">
    <property type="entry name" value="POLYGLUTAMINE SYNTHESIS ACCESSORY PROTEIN RV0574C-RELATED"/>
    <property type="match status" value="1"/>
</dbReference>
<protein>
    <submittedName>
        <fullName evidence="3">CapA family protein</fullName>
    </submittedName>
</protein>
<feature type="domain" description="Capsule synthesis protein CapA" evidence="2">
    <location>
        <begin position="57"/>
        <end position="301"/>
    </location>
</feature>
<dbReference type="Proteomes" id="UP000297540">
    <property type="component" value="Unassembled WGS sequence"/>
</dbReference>
<dbReference type="PANTHER" id="PTHR33393">
    <property type="entry name" value="POLYGLUTAMINE SYNTHESIS ACCESSORY PROTEIN RV0574C-RELATED"/>
    <property type="match status" value="1"/>
</dbReference>
<keyword evidence="4" id="KW-1185">Reference proteome</keyword>
<comment type="similarity">
    <text evidence="1">Belongs to the CapA family.</text>
</comment>
<name>A0A4Y8S3K2_9SPHI</name>
<reference evidence="3 4" key="1">
    <citation type="journal article" date="2017" name="Int. J. Syst. Evol. Microbiol.">
        <title>Mucilaginibacterpsychrotolerans sp. nov., isolated from peatlands.</title>
        <authorList>
            <person name="Deng Y."/>
            <person name="Shen L."/>
            <person name="Xu B."/>
            <person name="Liu Y."/>
            <person name="Gu Z."/>
            <person name="Liu H."/>
            <person name="Zhou Y."/>
        </authorList>
    </citation>
    <scope>NUCLEOTIDE SEQUENCE [LARGE SCALE GENOMIC DNA]</scope>
    <source>
        <strain evidence="3 4">NH7-4</strain>
    </source>
</reference>
<dbReference type="SUPFAM" id="SSF56300">
    <property type="entry name" value="Metallo-dependent phosphatases"/>
    <property type="match status" value="1"/>
</dbReference>
<sequence>MEGFFLLMKPGPKLISFCVLCLSIAGCINPAMQQAAKKPETAVDTIIPKPTVDSTVHIAAVGDMMLGTAYPNTNGLPPDSGKNSFKEALPDLREADIAFGNLEGVLLDTGAPSAMKLKFRSKPYLFKMPEYYGGIFKDAGFDMLSVGNNHSNDFGLLGRDNTMKVLDSLGIHYAGLKTSPTKIFTLNGVKYGFCAFSPNSQTVSLLDVEGAKAIIQNLKLQSDIVIVSFHGGGEGVAFEHVTQASESYKGERRGNVYAFAHAAIDAGADVILGNGPHVSRAMELYKDRLIAYSLGNFCTYRSVSVDGVCGLAPLLKLRIDKKGRFLGGNIVSYRQSHDRGLERDTLNRASRRIKMLTETDFGQPGLSISEDGAITPVTVN</sequence>
<dbReference type="Gene3D" id="3.60.21.10">
    <property type="match status" value="1"/>
</dbReference>
<organism evidence="3 4">
    <name type="scientific">Mucilaginibacter psychrotolerans</name>
    <dbReference type="NCBI Taxonomy" id="1524096"/>
    <lineage>
        <taxon>Bacteria</taxon>
        <taxon>Pseudomonadati</taxon>
        <taxon>Bacteroidota</taxon>
        <taxon>Sphingobacteriia</taxon>
        <taxon>Sphingobacteriales</taxon>
        <taxon>Sphingobacteriaceae</taxon>
        <taxon>Mucilaginibacter</taxon>
    </lineage>
</organism>
<evidence type="ECO:0000313" key="4">
    <source>
        <dbReference type="Proteomes" id="UP000297540"/>
    </source>
</evidence>
<dbReference type="Pfam" id="PF09587">
    <property type="entry name" value="PGA_cap"/>
    <property type="match status" value="1"/>
</dbReference>
<dbReference type="SMART" id="SM00854">
    <property type="entry name" value="PGA_cap"/>
    <property type="match status" value="1"/>
</dbReference>
<dbReference type="InterPro" id="IPR029052">
    <property type="entry name" value="Metallo-depent_PP-like"/>
</dbReference>
<comment type="caution">
    <text evidence="3">The sequence shown here is derived from an EMBL/GenBank/DDBJ whole genome shotgun (WGS) entry which is preliminary data.</text>
</comment>
<evidence type="ECO:0000259" key="2">
    <source>
        <dbReference type="SMART" id="SM00854"/>
    </source>
</evidence>